<keyword evidence="4 12" id="KW-0808">Transferase</keyword>
<evidence type="ECO:0000256" key="9">
    <source>
        <dbReference type="ARBA" id="ARBA00029962"/>
    </source>
</evidence>
<dbReference type="Proteomes" id="UP000253727">
    <property type="component" value="Unassembled WGS sequence"/>
</dbReference>
<dbReference type="GO" id="GO:0005524">
    <property type="term" value="F:ATP binding"/>
    <property type="evidence" value="ECO:0007669"/>
    <property type="project" value="UniProtKB-UniRule"/>
</dbReference>
<dbReference type="GO" id="GO:0006227">
    <property type="term" value="P:dUDP biosynthetic process"/>
    <property type="evidence" value="ECO:0007669"/>
    <property type="project" value="TreeGrafter"/>
</dbReference>
<dbReference type="Gene3D" id="3.40.50.300">
    <property type="entry name" value="P-loop containing nucleotide triphosphate hydrolases"/>
    <property type="match status" value="1"/>
</dbReference>
<proteinExistence type="inferred from homology"/>
<keyword evidence="7 12" id="KW-0418">Kinase</keyword>
<dbReference type="InterPro" id="IPR018095">
    <property type="entry name" value="Thymidylate_kin_CS"/>
</dbReference>
<evidence type="ECO:0000259" key="13">
    <source>
        <dbReference type="Pfam" id="PF02223"/>
    </source>
</evidence>
<dbReference type="GO" id="GO:0005829">
    <property type="term" value="C:cytosol"/>
    <property type="evidence" value="ECO:0007669"/>
    <property type="project" value="TreeGrafter"/>
</dbReference>
<comment type="catalytic activity">
    <reaction evidence="10 12">
        <text>dTMP + ATP = dTDP + ADP</text>
        <dbReference type="Rhea" id="RHEA:13517"/>
        <dbReference type="ChEBI" id="CHEBI:30616"/>
        <dbReference type="ChEBI" id="CHEBI:58369"/>
        <dbReference type="ChEBI" id="CHEBI:63528"/>
        <dbReference type="ChEBI" id="CHEBI:456216"/>
        <dbReference type="EC" id="2.7.4.9"/>
    </reaction>
</comment>
<dbReference type="Pfam" id="PF02223">
    <property type="entry name" value="Thymidylate_kin"/>
    <property type="match status" value="1"/>
</dbReference>
<dbReference type="OrthoDB" id="9774907at2"/>
<dbReference type="FunFam" id="3.40.50.300:FF:000225">
    <property type="entry name" value="Thymidylate kinase"/>
    <property type="match status" value="1"/>
</dbReference>
<protein>
    <recommendedName>
        <fullName evidence="3 12">Thymidylate kinase</fullName>
        <ecNumber evidence="2 12">2.7.4.9</ecNumber>
    </recommendedName>
    <alternativeName>
        <fullName evidence="9 12">dTMP kinase</fullName>
    </alternativeName>
</protein>
<evidence type="ECO:0000256" key="7">
    <source>
        <dbReference type="ARBA" id="ARBA00022777"/>
    </source>
</evidence>
<dbReference type="EC" id="2.7.4.9" evidence="2 12"/>
<evidence type="ECO:0000256" key="12">
    <source>
        <dbReference type="HAMAP-Rule" id="MF_00165"/>
    </source>
</evidence>
<dbReference type="InterPro" id="IPR039430">
    <property type="entry name" value="Thymidylate_kin-like_dom"/>
</dbReference>
<dbReference type="EMBL" id="QBKA01000002">
    <property type="protein sequence ID" value="RDC59961.1"/>
    <property type="molecule type" value="Genomic_DNA"/>
</dbReference>
<evidence type="ECO:0000256" key="2">
    <source>
        <dbReference type="ARBA" id="ARBA00012980"/>
    </source>
</evidence>
<evidence type="ECO:0000313" key="15">
    <source>
        <dbReference type="Proteomes" id="UP000253727"/>
    </source>
</evidence>
<reference evidence="14 15" key="1">
    <citation type="submission" date="2018-04" db="EMBL/GenBank/DDBJ databases">
        <title>Altererythrobacter sp. HME9302 genome sequencing and assembly.</title>
        <authorList>
            <person name="Kang H."/>
            <person name="Kim H."/>
            <person name="Joh K."/>
        </authorList>
    </citation>
    <scope>NUCLEOTIDE SEQUENCE [LARGE SCALE GENOMIC DNA]</scope>
    <source>
        <strain evidence="14 15">HME9302</strain>
    </source>
</reference>
<comment type="function">
    <text evidence="11 12">Phosphorylation of dTMP to form dTDP in both de novo and salvage pathways of dTTP synthesis.</text>
</comment>
<keyword evidence="6 12" id="KW-0547">Nucleotide-binding</keyword>
<feature type="domain" description="Thymidylate kinase-like" evidence="13">
    <location>
        <begin position="9"/>
        <end position="200"/>
    </location>
</feature>
<dbReference type="InterPro" id="IPR018094">
    <property type="entry name" value="Thymidylate_kinase"/>
</dbReference>
<organism evidence="14 15">
    <name type="scientific">Alteripontixanthobacter maritimus</name>
    <dbReference type="NCBI Taxonomy" id="2161824"/>
    <lineage>
        <taxon>Bacteria</taxon>
        <taxon>Pseudomonadati</taxon>
        <taxon>Pseudomonadota</taxon>
        <taxon>Alphaproteobacteria</taxon>
        <taxon>Sphingomonadales</taxon>
        <taxon>Erythrobacteraceae</taxon>
        <taxon>Alteripontixanthobacter</taxon>
    </lineage>
</organism>
<keyword evidence="5 12" id="KW-0545">Nucleotide biosynthesis</keyword>
<evidence type="ECO:0000256" key="3">
    <source>
        <dbReference type="ARBA" id="ARBA00017144"/>
    </source>
</evidence>
<evidence type="ECO:0000256" key="4">
    <source>
        <dbReference type="ARBA" id="ARBA00022679"/>
    </source>
</evidence>
<comment type="similarity">
    <text evidence="1 12">Belongs to the thymidylate kinase family.</text>
</comment>
<dbReference type="RefSeq" id="WP_115366214.1">
    <property type="nucleotide sequence ID" value="NZ_QBKA01000002.1"/>
</dbReference>
<dbReference type="GO" id="GO:0004798">
    <property type="term" value="F:dTMP kinase activity"/>
    <property type="evidence" value="ECO:0007669"/>
    <property type="project" value="UniProtKB-UniRule"/>
</dbReference>
<gene>
    <name evidence="12" type="primary">tmk</name>
    <name evidence="14" type="ORF">HME9302_01159</name>
</gene>
<evidence type="ECO:0000313" key="14">
    <source>
        <dbReference type="EMBL" id="RDC59961.1"/>
    </source>
</evidence>
<evidence type="ECO:0000256" key="6">
    <source>
        <dbReference type="ARBA" id="ARBA00022741"/>
    </source>
</evidence>
<dbReference type="SUPFAM" id="SSF52540">
    <property type="entry name" value="P-loop containing nucleoside triphosphate hydrolases"/>
    <property type="match status" value="1"/>
</dbReference>
<keyword evidence="8 12" id="KW-0067">ATP-binding</keyword>
<evidence type="ECO:0000256" key="10">
    <source>
        <dbReference type="ARBA" id="ARBA00048743"/>
    </source>
</evidence>
<evidence type="ECO:0000256" key="11">
    <source>
        <dbReference type="ARBA" id="ARBA00057735"/>
    </source>
</evidence>
<dbReference type="CDD" id="cd01672">
    <property type="entry name" value="TMPK"/>
    <property type="match status" value="1"/>
</dbReference>
<dbReference type="NCBIfam" id="TIGR00041">
    <property type="entry name" value="DTMP_kinase"/>
    <property type="match status" value="1"/>
</dbReference>
<sequence>MKKGLFLAFEGGEGTGKSTQSRLLVEHLRAGGYDVVHTREPGGTPGAEAVRTLLLDPPGEGWGARAEALLFAAARADHVEKLIHPALDAGKIVVCDRFVGSSLAYQGGAGGLGRDAILDLHSFGSEGLIPDAMLIVSVPPAEAAQRLAARDGNDSDAIGGRDEAYHAAVAKHFELLAAQDNPSTIAIDGTGKPDAVQARILTAISPLLKDRQ</sequence>
<dbReference type="PROSITE" id="PS01331">
    <property type="entry name" value="THYMIDYLATE_KINASE"/>
    <property type="match status" value="1"/>
</dbReference>
<accession>A0A369Q4Y7</accession>
<evidence type="ECO:0000256" key="1">
    <source>
        <dbReference type="ARBA" id="ARBA00009776"/>
    </source>
</evidence>
<dbReference type="InterPro" id="IPR027417">
    <property type="entry name" value="P-loop_NTPase"/>
</dbReference>
<dbReference type="GO" id="GO:0006233">
    <property type="term" value="P:dTDP biosynthetic process"/>
    <property type="evidence" value="ECO:0007669"/>
    <property type="project" value="InterPro"/>
</dbReference>
<evidence type="ECO:0000256" key="8">
    <source>
        <dbReference type="ARBA" id="ARBA00022840"/>
    </source>
</evidence>
<evidence type="ECO:0000256" key="5">
    <source>
        <dbReference type="ARBA" id="ARBA00022727"/>
    </source>
</evidence>
<keyword evidence="15" id="KW-1185">Reference proteome</keyword>
<dbReference type="GO" id="GO:0006235">
    <property type="term" value="P:dTTP biosynthetic process"/>
    <property type="evidence" value="ECO:0007669"/>
    <property type="project" value="UniProtKB-UniRule"/>
</dbReference>
<feature type="binding site" evidence="12">
    <location>
        <begin position="11"/>
        <end position="18"/>
    </location>
    <ligand>
        <name>ATP</name>
        <dbReference type="ChEBI" id="CHEBI:30616"/>
    </ligand>
</feature>
<dbReference type="HAMAP" id="MF_00165">
    <property type="entry name" value="Thymidylate_kinase"/>
    <property type="match status" value="1"/>
</dbReference>
<name>A0A369Q4Y7_9SPHN</name>
<dbReference type="PANTHER" id="PTHR10344:SF4">
    <property type="entry name" value="UMP-CMP KINASE 2, MITOCHONDRIAL"/>
    <property type="match status" value="1"/>
</dbReference>
<dbReference type="AlphaFoldDB" id="A0A369Q4Y7"/>
<comment type="caution">
    <text evidence="14">The sequence shown here is derived from an EMBL/GenBank/DDBJ whole genome shotgun (WGS) entry which is preliminary data.</text>
</comment>
<dbReference type="PANTHER" id="PTHR10344">
    <property type="entry name" value="THYMIDYLATE KINASE"/>
    <property type="match status" value="1"/>
</dbReference>